<dbReference type="Proteomes" id="UP000813463">
    <property type="component" value="Chromosome 1"/>
</dbReference>
<name>A0ABM3RJX2_SPIOL</name>
<protein>
    <recommendedName>
        <fullName evidence="3">DUF674 domain-containing protein</fullName>
    </recommendedName>
</protein>
<reference evidence="1" key="1">
    <citation type="journal article" date="2021" name="Nat. Commun.">
        <title>Genomic analyses provide insights into spinach domestication and the genetic basis of agronomic traits.</title>
        <authorList>
            <person name="Cai X."/>
            <person name="Sun X."/>
            <person name="Xu C."/>
            <person name="Sun H."/>
            <person name="Wang X."/>
            <person name="Ge C."/>
            <person name="Zhang Z."/>
            <person name="Wang Q."/>
            <person name="Fei Z."/>
            <person name="Jiao C."/>
            <person name="Wang Q."/>
        </authorList>
    </citation>
    <scope>NUCLEOTIDE SEQUENCE [LARGE SCALE GENOMIC DNA]</scope>
    <source>
        <strain evidence="1">cv. Varoflay</strain>
    </source>
</reference>
<sequence>MAGKEAQISLKLLVDTKANKVLFAEAGKEFVDFILHMMSLPLGTVVKLLNQKKMVGCLGDLHKSVESLNNQYFNSDLNKDLVLNPKTAVNVPLLSLNEAPAANTSPKKFYKCGYCGSFNSITEHRGAKCPNCSNQMTTEVKCVVVETAGSATSSSGGSGGSGYVKGVVTYMVMDNLEVKPMSTISGITLMNRFNIKDVSSLAEMEVQVGLKEGLAILKASLETKAVLTLVFLGKKI</sequence>
<evidence type="ECO:0008006" key="3">
    <source>
        <dbReference type="Google" id="ProtNLM"/>
    </source>
</evidence>
<gene>
    <name evidence="2" type="primary">LOC130470239</name>
</gene>
<organism evidence="1 2">
    <name type="scientific">Spinacia oleracea</name>
    <name type="common">Spinach</name>
    <dbReference type="NCBI Taxonomy" id="3562"/>
    <lineage>
        <taxon>Eukaryota</taxon>
        <taxon>Viridiplantae</taxon>
        <taxon>Streptophyta</taxon>
        <taxon>Embryophyta</taxon>
        <taxon>Tracheophyta</taxon>
        <taxon>Spermatophyta</taxon>
        <taxon>Magnoliopsida</taxon>
        <taxon>eudicotyledons</taxon>
        <taxon>Gunneridae</taxon>
        <taxon>Pentapetalae</taxon>
        <taxon>Caryophyllales</taxon>
        <taxon>Chenopodiaceae</taxon>
        <taxon>Chenopodioideae</taxon>
        <taxon>Anserineae</taxon>
        <taxon>Spinacia</taxon>
    </lineage>
</organism>
<dbReference type="RefSeq" id="XP_056695904.1">
    <property type="nucleotide sequence ID" value="XM_056839926.1"/>
</dbReference>
<evidence type="ECO:0000313" key="1">
    <source>
        <dbReference type="Proteomes" id="UP000813463"/>
    </source>
</evidence>
<proteinExistence type="predicted"/>
<dbReference type="Pfam" id="PF05056">
    <property type="entry name" value="DUF674"/>
    <property type="match status" value="1"/>
</dbReference>
<dbReference type="PANTHER" id="PTHR33103">
    <property type="entry name" value="OS01G0153900 PROTEIN"/>
    <property type="match status" value="1"/>
</dbReference>
<keyword evidence="1" id="KW-1185">Reference proteome</keyword>
<dbReference type="GeneID" id="130470239"/>
<dbReference type="PANTHER" id="PTHR33103:SF19">
    <property type="entry name" value="OS09G0544700 PROTEIN"/>
    <property type="match status" value="1"/>
</dbReference>
<evidence type="ECO:0000313" key="2">
    <source>
        <dbReference type="RefSeq" id="XP_056695904.1"/>
    </source>
</evidence>
<accession>A0ABM3RJX2</accession>
<dbReference type="InterPro" id="IPR007750">
    <property type="entry name" value="DUF674"/>
</dbReference>
<reference evidence="2" key="2">
    <citation type="submission" date="2025-08" db="UniProtKB">
        <authorList>
            <consortium name="RefSeq"/>
        </authorList>
    </citation>
    <scope>IDENTIFICATION</scope>
    <source>
        <tissue evidence="2">Leaf</tissue>
    </source>
</reference>